<dbReference type="InterPro" id="IPR011991">
    <property type="entry name" value="ArsR-like_HTH"/>
</dbReference>
<dbReference type="AlphaFoldDB" id="A0A2V2YS04"/>
<dbReference type="Proteomes" id="UP000246635">
    <property type="component" value="Unassembled WGS sequence"/>
</dbReference>
<dbReference type="SUPFAM" id="SSF46785">
    <property type="entry name" value="Winged helix' DNA-binding domain"/>
    <property type="match status" value="1"/>
</dbReference>
<evidence type="ECO:0000256" key="3">
    <source>
        <dbReference type="ARBA" id="ARBA00023163"/>
    </source>
</evidence>
<feature type="domain" description="HTH arsR-type" evidence="4">
    <location>
        <begin position="3"/>
        <end position="97"/>
    </location>
</feature>
<dbReference type="PRINTS" id="PR00778">
    <property type="entry name" value="HTHARSR"/>
</dbReference>
<evidence type="ECO:0000256" key="1">
    <source>
        <dbReference type="ARBA" id="ARBA00023015"/>
    </source>
</evidence>
<dbReference type="Pfam" id="PF12840">
    <property type="entry name" value="HTH_20"/>
    <property type="match status" value="1"/>
</dbReference>
<dbReference type="NCBIfam" id="NF033788">
    <property type="entry name" value="HTH_metalloreg"/>
    <property type="match status" value="1"/>
</dbReference>
<proteinExistence type="predicted"/>
<dbReference type="InterPro" id="IPR051081">
    <property type="entry name" value="HTH_MetalResp_TranReg"/>
</dbReference>
<dbReference type="OrthoDB" id="9802016at2"/>
<dbReference type="PROSITE" id="PS50987">
    <property type="entry name" value="HTH_ARSR_2"/>
    <property type="match status" value="1"/>
</dbReference>
<dbReference type="PANTHER" id="PTHR33154:SF18">
    <property type="entry name" value="ARSENICAL RESISTANCE OPERON REPRESSOR"/>
    <property type="match status" value="1"/>
</dbReference>
<name>A0A2V2YS04_9BACL</name>
<dbReference type="InterPro" id="IPR036390">
    <property type="entry name" value="WH_DNA-bd_sf"/>
</dbReference>
<evidence type="ECO:0000313" key="5">
    <source>
        <dbReference type="EMBL" id="PWW00883.1"/>
    </source>
</evidence>
<evidence type="ECO:0000259" key="4">
    <source>
        <dbReference type="PROSITE" id="PS50987"/>
    </source>
</evidence>
<dbReference type="Gene3D" id="1.10.10.10">
    <property type="entry name" value="Winged helix-like DNA-binding domain superfamily/Winged helix DNA-binding domain"/>
    <property type="match status" value="1"/>
</dbReference>
<dbReference type="PANTHER" id="PTHR33154">
    <property type="entry name" value="TRANSCRIPTIONAL REGULATOR, ARSR FAMILY"/>
    <property type="match status" value="1"/>
</dbReference>
<organism evidence="5 6">
    <name type="scientific">Paenibacillus cellulosilyticus</name>
    <dbReference type="NCBI Taxonomy" id="375489"/>
    <lineage>
        <taxon>Bacteria</taxon>
        <taxon>Bacillati</taxon>
        <taxon>Bacillota</taxon>
        <taxon>Bacilli</taxon>
        <taxon>Bacillales</taxon>
        <taxon>Paenibacillaceae</taxon>
        <taxon>Paenibacillus</taxon>
    </lineage>
</organism>
<gene>
    <name evidence="5" type="ORF">DFQ01_11128</name>
</gene>
<evidence type="ECO:0000256" key="2">
    <source>
        <dbReference type="ARBA" id="ARBA00023125"/>
    </source>
</evidence>
<keyword evidence="2" id="KW-0238">DNA-binding</keyword>
<dbReference type="EMBL" id="QGTQ01000011">
    <property type="protein sequence ID" value="PWW00883.1"/>
    <property type="molecule type" value="Genomic_DNA"/>
</dbReference>
<evidence type="ECO:0000313" key="6">
    <source>
        <dbReference type="Proteomes" id="UP000246635"/>
    </source>
</evidence>
<dbReference type="CDD" id="cd00090">
    <property type="entry name" value="HTH_ARSR"/>
    <property type="match status" value="1"/>
</dbReference>
<keyword evidence="6" id="KW-1185">Reference proteome</keyword>
<dbReference type="GO" id="GO:0003700">
    <property type="term" value="F:DNA-binding transcription factor activity"/>
    <property type="evidence" value="ECO:0007669"/>
    <property type="project" value="InterPro"/>
</dbReference>
<reference evidence="5 6" key="1">
    <citation type="submission" date="2018-05" db="EMBL/GenBank/DDBJ databases">
        <title>Genomic Encyclopedia of Type Strains, Phase III (KMG-III): the genomes of soil and plant-associated and newly described type strains.</title>
        <authorList>
            <person name="Whitman W."/>
        </authorList>
    </citation>
    <scope>NUCLEOTIDE SEQUENCE [LARGE SCALE GENOMIC DNA]</scope>
    <source>
        <strain evidence="5 6">CECT 5696</strain>
    </source>
</reference>
<dbReference type="RefSeq" id="WP_110044775.1">
    <property type="nucleotide sequence ID" value="NZ_CP054613.1"/>
</dbReference>
<keyword evidence="3" id="KW-0804">Transcription</keyword>
<dbReference type="InterPro" id="IPR001845">
    <property type="entry name" value="HTH_ArsR_DNA-bd_dom"/>
</dbReference>
<dbReference type="InterPro" id="IPR036388">
    <property type="entry name" value="WH-like_DNA-bd_sf"/>
</dbReference>
<protein>
    <submittedName>
        <fullName evidence="5">ArsR family transcriptional regulator</fullName>
    </submittedName>
</protein>
<keyword evidence="1" id="KW-0805">Transcription regulation</keyword>
<comment type="caution">
    <text evidence="5">The sequence shown here is derived from an EMBL/GenBank/DDBJ whole genome shotgun (WGS) entry which is preliminary data.</text>
</comment>
<dbReference type="GO" id="GO:0003677">
    <property type="term" value="F:DNA binding"/>
    <property type="evidence" value="ECO:0007669"/>
    <property type="project" value="UniProtKB-KW"/>
</dbReference>
<accession>A0A2V2YS04</accession>
<dbReference type="SMART" id="SM00418">
    <property type="entry name" value="HTH_ARSR"/>
    <property type="match status" value="1"/>
</dbReference>
<sequence length="97" mass="10858">MEPDFQQYYDKAELLKALAHPVRLCIVHGLLEKGLCNVSYMQQCLSLPQSTISQHLGKLRTAGIIEAERAGLEVHYRIKNDRIKKLIEALAIPSTGA</sequence>